<sequence length="355" mass="39466">MHVVTRPKLAFWTDAEELECVSYLPEAPNVMTFCFRSPSGALFNFDPGQFLTWQLPVPGGLVYRTYTISSSPSRPTSLTMTVKAQPDSVGTRWMFDHMRSSMRLRVIGPGGKFTIAHHPADKYLFISAGSGITPMMSMTTYLYDSGRDMDVVFVNCARRPSDIIFRERLEQMASRVNGIDLKWVVEDNDPYSPWTGYKGFFNQLMLGLMAQDYLEREVFCCGPEPFMQAAREALIGLGYDMDRYHQESFHAPLPETELVPDDVTPEQENSAEIEFALSGVTTTCSETDTILTSARVAGLMIPSGCTMGICGTCKIQKLEGQVHMVHNGGITDDDIDDGFILACCSHPIGRVKVGV</sequence>
<dbReference type="InterPro" id="IPR001041">
    <property type="entry name" value="2Fe-2S_ferredoxin-type"/>
</dbReference>
<keyword evidence="2" id="KW-0285">Flavoprotein</keyword>
<dbReference type="RefSeq" id="WP_105545054.1">
    <property type="nucleotide sequence ID" value="NZ_JBBGZH010000002.1"/>
</dbReference>
<dbReference type="InterPro" id="IPR012675">
    <property type="entry name" value="Beta-grasp_dom_sf"/>
</dbReference>
<dbReference type="Proteomes" id="UP001375812">
    <property type="component" value="Unassembled WGS sequence"/>
</dbReference>
<evidence type="ECO:0000259" key="11">
    <source>
        <dbReference type="PROSITE" id="PS51085"/>
    </source>
</evidence>
<proteinExistence type="inferred from homology"/>
<dbReference type="CDD" id="cd06215">
    <property type="entry name" value="FNR_iron_sulfur_binding_1"/>
    <property type="match status" value="1"/>
</dbReference>
<dbReference type="InterPro" id="IPR006058">
    <property type="entry name" value="2Fe2S_fd_BS"/>
</dbReference>
<dbReference type="InterPro" id="IPR017927">
    <property type="entry name" value="FAD-bd_FR_type"/>
</dbReference>
<evidence type="ECO:0000256" key="8">
    <source>
        <dbReference type="ARBA" id="ARBA00023014"/>
    </source>
</evidence>
<dbReference type="Pfam" id="PF00970">
    <property type="entry name" value="FAD_binding_6"/>
    <property type="match status" value="1"/>
</dbReference>
<dbReference type="InterPro" id="IPR050415">
    <property type="entry name" value="MRET"/>
</dbReference>
<dbReference type="PANTHER" id="PTHR47354">
    <property type="entry name" value="NADH OXIDOREDUCTASE HCR"/>
    <property type="match status" value="1"/>
</dbReference>
<gene>
    <name evidence="13" type="ORF">WH297_23865</name>
</gene>
<dbReference type="SUPFAM" id="SSF54292">
    <property type="entry name" value="2Fe-2S ferredoxin-like"/>
    <property type="match status" value="1"/>
</dbReference>
<dbReference type="EMBL" id="JBBGZH010000002">
    <property type="protein sequence ID" value="MEJ5022755.1"/>
    <property type="molecule type" value="Genomic_DNA"/>
</dbReference>
<dbReference type="Gene3D" id="3.40.50.80">
    <property type="entry name" value="Nucleotide-binding domain of ferredoxin-NADP reductase (FNR) module"/>
    <property type="match status" value="1"/>
</dbReference>
<dbReference type="CDD" id="cd00207">
    <property type="entry name" value="fer2"/>
    <property type="match status" value="1"/>
</dbReference>
<evidence type="ECO:0000256" key="4">
    <source>
        <dbReference type="ARBA" id="ARBA00022723"/>
    </source>
</evidence>
<evidence type="ECO:0000256" key="10">
    <source>
        <dbReference type="ARBA" id="ARBA00061434"/>
    </source>
</evidence>
<dbReference type="PRINTS" id="PR00410">
    <property type="entry name" value="PHEHYDRXLASE"/>
</dbReference>
<evidence type="ECO:0000259" key="12">
    <source>
        <dbReference type="PROSITE" id="PS51384"/>
    </source>
</evidence>
<accession>A0ABU8PKI3</accession>
<evidence type="ECO:0000256" key="1">
    <source>
        <dbReference type="ARBA" id="ARBA00001974"/>
    </source>
</evidence>
<evidence type="ECO:0000256" key="7">
    <source>
        <dbReference type="ARBA" id="ARBA00023004"/>
    </source>
</evidence>
<dbReference type="Gene3D" id="2.40.30.10">
    <property type="entry name" value="Translation factors"/>
    <property type="match status" value="1"/>
</dbReference>
<keyword evidence="3" id="KW-0001">2Fe-2S</keyword>
<dbReference type="Pfam" id="PF00111">
    <property type="entry name" value="Fer2"/>
    <property type="match status" value="1"/>
</dbReference>
<keyword evidence="4" id="KW-0479">Metal-binding</keyword>
<evidence type="ECO:0000256" key="6">
    <source>
        <dbReference type="ARBA" id="ARBA00023002"/>
    </source>
</evidence>
<evidence type="ECO:0000256" key="5">
    <source>
        <dbReference type="ARBA" id="ARBA00022827"/>
    </source>
</evidence>
<dbReference type="SUPFAM" id="SSF63380">
    <property type="entry name" value="Riboflavin synthase domain-like"/>
    <property type="match status" value="1"/>
</dbReference>
<dbReference type="InterPro" id="IPR008333">
    <property type="entry name" value="Cbr1-like_FAD-bd_dom"/>
</dbReference>
<dbReference type="PROSITE" id="PS51085">
    <property type="entry name" value="2FE2S_FER_2"/>
    <property type="match status" value="1"/>
</dbReference>
<dbReference type="SUPFAM" id="SSF52343">
    <property type="entry name" value="Ferredoxin reductase-like, C-terminal NADP-linked domain"/>
    <property type="match status" value="1"/>
</dbReference>
<dbReference type="PROSITE" id="PS51384">
    <property type="entry name" value="FAD_FR"/>
    <property type="match status" value="1"/>
</dbReference>
<evidence type="ECO:0000256" key="9">
    <source>
        <dbReference type="ARBA" id="ARBA00034078"/>
    </source>
</evidence>
<comment type="caution">
    <text evidence="13">The sequence shown here is derived from an EMBL/GenBank/DDBJ whole genome shotgun (WGS) entry which is preliminary data.</text>
</comment>
<dbReference type="PROSITE" id="PS00197">
    <property type="entry name" value="2FE2S_FER_1"/>
    <property type="match status" value="1"/>
</dbReference>
<organism evidence="13 14">
    <name type="scientific">Ochrobactrum vermis</name>
    <dbReference type="NCBI Taxonomy" id="1827297"/>
    <lineage>
        <taxon>Bacteria</taxon>
        <taxon>Pseudomonadati</taxon>
        <taxon>Pseudomonadota</taxon>
        <taxon>Alphaproteobacteria</taxon>
        <taxon>Hyphomicrobiales</taxon>
        <taxon>Brucellaceae</taxon>
        <taxon>Brucella/Ochrobactrum group</taxon>
        <taxon>Ochrobactrum</taxon>
    </lineage>
</organism>
<comment type="cofactor">
    <cofactor evidence="1">
        <name>FAD</name>
        <dbReference type="ChEBI" id="CHEBI:57692"/>
    </cofactor>
</comment>
<keyword evidence="6" id="KW-0560">Oxidoreductase</keyword>
<evidence type="ECO:0000313" key="14">
    <source>
        <dbReference type="Proteomes" id="UP001375812"/>
    </source>
</evidence>
<name>A0ABU8PKI3_9HYPH</name>
<dbReference type="InterPro" id="IPR036010">
    <property type="entry name" value="2Fe-2S_ferredoxin-like_sf"/>
</dbReference>
<dbReference type="PRINTS" id="PR00371">
    <property type="entry name" value="FPNCR"/>
</dbReference>
<dbReference type="InterPro" id="IPR039261">
    <property type="entry name" value="FNR_nucleotide-bd"/>
</dbReference>
<dbReference type="PANTHER" id="PTHR47354:SF6">
    <property type="entry name" value="NADH OXIDOREDUCTASE HCR"/>
    <property type="match status" value="1"/>
</dbReference>
<dbReference type="InterPro" id="IPR017938">
    <property type="entry name" value="Riboflavin_synthase-like_b-brl"/>
</dbReference>
<keyword evidence="7" id="KW-0408">Iron</keyword>
<protein>
    <submittedName>
        <fullName evidence="13">Hybrid-cluster NAD(P)-dependent oxidoreductase</fullName>
    </submittedName>
</protein>
<reference evidence="13 14" key="1">
    <citation type="submission" date="2023-12" db="EMBL/GenBank/DDBJ databases">
        <title>Gut-associated functions are favored during microbiome assembly across C. elegans life.</title>
        <authorList>
            <person name="Zimmermann J."/>
        </authorList>
    </citation>
    <scope>NUCLEOTIDE SEQUENCE [LARGE SCALE GENOMIC DNA]</scope>
    <source>
        <strain evidence="13 14">MYb71</strain>
    </source>
</reference>
<evidence type="ECO:0000256" key="2">
    <source>
        <dbReference type="ARBA" id="ARBA00022630"/>
    </source>
</evidence>
<dbReference type="Gene3D" id="3.10.20.30">
    <property type="match status" value="1"/>
</dbReference>
<keyword evidence="14" id="KW-1185">Reference proteome</keyword>
<evidence type="ECO:0000256" key="3">
    <source>
        <dbReference type="ARBA" id="ARBA00022714"/>
    </source>
</evidence>
<feature type="domain" description="2Fe-2S ferredoxin-type" evidence="11">
    <location>
        <begin position="271"/>
        <end position="355"/>
    </location>
</feature>
<keyword evidence="8" id="KW-0411">Iron-sulfur</keyword>
<evidence type="ECO:0000313" key="13">
    <source>
        <dbReference type="EMBL" id="MEJ5022755.1"/>
    </source>
</evidence>
<comment type="cofactor">
    <cofactor evidence="9">
        <name>[2Fe-2S] cluster</name>
        <dbReference type="ChEBI" id="CHEBI:190135"/>
    </cofactor>
</comment>
<dbReference type="Pfam" id="PF00175">
    <property type="entry name" value="NAD_binding_1"/>
    <property type="match status" value="1"/>
</dbReference>
<feature type="domain" description="FAD-binding FR-type" evidence="12">
    <location>
        <begin position="5"/>
        <end position="116"/>
    </location>
</feature>
<dbReference type="InterPro" id="IPR001709">
    <property type="entry name" value="Flavoprot_Pyr_Nucl_cyt_Rdtase"/>
</dbReference>
<keyword evidence="5" id="KW-0274">FAD</keyword>
<dbReference type="InterPro" id="IPR001433">
    <property type="entry name" value="OxRdtase_FAD/NAD-bd"/>
</dbReference>
<comment type="similarity">
    <text evidence="10">In the N-terminal section; belongs to the FAD-binding oxidoreductase type 6 family.</text>
</comment>